<accession>A0ABU0GJT0</accession>
<name>A0ABU0GJT0_9CELL</name>
<evidence type="ECO:0000259" key="2">
    <source>
        <dbReference type="PROSITE" id="PS51819"/>
    </source>
</evidence>
<dbReference type="PANTHER" id="PTHR43279">
    <property type="entry name" value="CATECHOL-2,3-DIOXYGENASE"/>
    <property type="match status" value="1"/>
</dbReference>
<dbReference type="PROSITE" id="PS51819">
    <property type="entry name" value="VOC"/>
    <property type="match status" value="2"/>
</dbReference>
<sequence>MSTTTSAGPADERVLAATTSMDAVTLHVGDLEAMTTYYADAIAMEPLEERVRGQQVHRVLGRGTTPMVRLVHTPGLPAVDPHQAGLFHTAFLFDDAASLAATVYRAAQDPRSRFVGSSDHLVSEAFYFTDPEGNGIELYTDRDRSLWLHRDGELVMSTEFLDPNGYLREHLTQEALDAGPELAGKVGHVHLQVGDIATAEAFYLDALGFEATTRGYPGALFASAGGYHHHVAMNTWNSRGAGPRASTLGLGDVAVTVPGRADLDALVGRLRAAGLAFADDGRAVQLRDPWGTQVTVSVPGTTTDELLAR</sequence>
<protein>
    <submittedName>
        <fullName evidence="3">Catechol 2,3-dioxygenase</fullName>
        <ecNumber evidence="3">1.13.11.2</ecNumber>
    </submittedName>
</protein>
<gene>
    <name evidence="3" type="ORF">JO380_002007</name>
</gene>
<dbReference type="CDD" id="cd16359">
    <property type="entry name" value="VOC_BsCatE_like_C"/>
    <property type="match status" value="1"/>
</dbReference>
<proteinExistence type="predicted"/>
<dbReference type="Gene3D" id="3.10.180.10">
    <property type="entry name" value="2,3-Dihydroxybiphenyl 1,2-Dioxygenase, domain 1"/>
    <property type="match status" value="2"/>
</dbReference>
<keyword evidence="3" id="KW-0560">Oxidoreductase</keyword>
<dbReference type="PROSITE" id="PS00934">
    <property type="entry name" value="GLYOXALASE_I_1"/>
    <property type="match status" value="1"/>
</dbReference>
<dbReference type="EC" id="1.13.11.2" evidence="3"/>
<keyword evidence="1" id="KW-0479">Metal-binding</keyword>
<dbReference type="Proteomes" id="UP001240250">
    <property type="component" value="Unassembled WGS sequence"/>
</dbReference>
<dbReference type="PANTHER" id="PTHR43279:SF1">
    <property type="entry name" value="CATECHOL-2,3-DIOXYGENASE"/>
    <property type="match status" value="1"/>
</dbReference>
<comment type="caution">
    <text evidence="3">The sequence shown here is derived from an EMBL/GenBank/DDBJ whole genome shotgun (WGS) entry which is preliminary data.</text>
</comment>
<dbReference type="InterPro" id="IPR004360">
    <property type="entry name" value="Glyas_Fos-R_dOase_dom"/>
</dbReference>
<dbReference type="GO" id="GO:0018577">
    <property type="term" value="F:catechol 2,3-dioxygenase activity"/>
    <property type="evidence" value="ECO:0007669"/>
    <property type="project" value="UniProtKB-EC"/>
</dbReference>
<organism evidence="3 4">
    <name type="scientific">Cellulomonas iranensis</name>
    <dbReference type="NCBI Taxonomy" id="76862"/>
    <lineage>
        <taxon>Bacteria</taxon>
        <taxon>Bacillati</taxon>
        <taxon>Actinomycetota</taxon>
        <taxon>Actinomycetes</taxon>
        <taxon>Micrococcales</taxon>
        <taxon>Cellulomonadaceae</taxon>
        <taxon>Cellulomonas</taxon>
    </lineage>
</organism>
<evidence type="ECO:0000256" key="1">
    <source>
        <dbReference type="ARBA" id="ARBA00022723"/>
    </source>
</evidence>
<evidence type="ECO:0000313" key="3">
    <source>
        <dbReference type="EMBL" id="MDQ0425626.1"/>
    </source>
</evidence>
<dbReference type="InterPro" id="IPR029068">
    <property type="entry name" value="Glyas_Bleomycin-R_OHBP_Dase"/>
</dbReference>
<dbReference type="InterPro" id="IPR037523">
    <property type="entry name" value="VOC_core"/>
</dbReference>
<evidence type="ECO:0000313" key="4">
    <source>
        <dbReference type="Proteomes" id="UP001240250"/>
    </source>
</evidence>
<keyword evidence="4" id="KW-1185">Reference proteome</keyword>
<dbReference type="EMBL" id="JAUSVM010000001">
    <property type="protein sequence ID" value="MDQ0425626.1"/>
    <property type="molecule type" value="Genomic_DNA"/>
</dbReference>
<dbReference type="RefSeq" id="WP_082739939.1">
    <property type="nucleotide sequence ID" value="NZ_CP194061.1"/>
</dbReference>
<feature type="domain" description="VOC" evidence="2">
    <location>
        <begin position="20"/>
        <end position="141"/>
    </location>
</feature>
<reference evidence="3 4" key="1">
    <citation type="submission" date="2023-07" db="EMBL/GenBank/DDBJ databases">
        <title>Sequencing the genomes of 1000 actinobacteria strains.</title>
        <authorList>
            <person name="Klenk H.-P."/>
        </authorList>
    </citation>
    <scope>NUCLEOTIDE SEQUENCE [LARGE SCALE GENOMIC DNA]</scope>
    <source>
        <strain evidence="3 4">DSM 14785</strain>
    </source>
</reference>
<feature type="domain" description="VOC" evidence="2">
    <location>
        <begin position="185"/>
        <end position="309"/>
    </location>
</feature>
<dbReference type="SUPFAM" id="SSF54593">
    <property type="entry name" value="Glyoxalase/Bleomycin resistance protein/Dihydroxybiphenyl dioxygenase"/>
    <property type="match status" value="2"/>
</dbReference>
<dbReference type="InterPro" id="IPR018146">
    <property type="entry name" value="Glyoxalase_1_CS"/>
</dbReference>
<dbReference type="Pfam" id="PF00903">
    <property type="entry name" value="Glyoxalase"/>
    <property type="match status" value="2"/>
</dbReference>